<dbReference type="PANTHER" id="PTHR11614">
    <property type="entry name" value="PHOSPHOLIPASE-RELATED"/>
    <property type="match status" value="1"/>
</dbReference>
<comment type="caution">
    <text evidence="2">The sequence shown here is derived from an EMBL/GenBank/DDBJ whole genome shotgun (WGS) entry which is preliminary data.</text>
</comment>
<dbReference type="InterPro" id="IPR051044">
    <property type="entry name" value="MAG_DAG_Lipase"/>
</dbReference>
<evidence type="ECO:0000259" key="1">
    <source>
        <dbReference type="Pfam" id="PF12146"/>
    </source>
</evidence>
<feature type="domain" description="Serine aminopeptidase S33" evidence="1">
    <location>
        <begin position="41"/>
        <end position="246"/>
    </location>
</feature>
<dbReference type="AlphaFoldDB" id="A0A1J4N297"/>
<proteinExistence type="predicted"/>
<keyword evidence="3" id="KW-1185">Reference proteome</keyword>
<dbReference type="InterPro" id="IPR029058">
    <property type="entry name" value="AB_hydrolase_fold"/>
</dbReference>
<dbReference type="GO" id="GO:0016787">
    <property type="term" value="F:hydrolase activity"/>
    <property type="evidence" value="ECO:0007669"/>
    <property type="project" value="UniProtKB-KW"/>
</dbReference>
<protein>
    <submittedName>
        <fullName evidence="2">Alpha/beta hydrolase</fullName>
    </submittedName>
</protein>
<sequence>MTIDVLGEPYTVETIELADDFEGTVVATLVKRSADLGHDGDAKGAVLYVHGFSDYFFQKEYAEWWTARGYDFYGLDLRKYGRSLREHQSGTYVGDLSEYFDEIDAAWERITERDGHSKVMLSAHSTGGLTTSLWADDRQPDALAGMVLNSPWLDLQGSFLLREIATPVVRRIGHRAPMRELGRDVSGFYTMSLHVQHDGEWEFDLGLKPVGSYPIRLGWLKAIRDGHARLHRGLDVKAPVLVLSSDRSSKPKEMGELVHSTDIVLDVRQIRRWSTAIGSHVTYVAVPGAKHDVILSRPEVRKQAYAEIERWLAAYGV</sequence>
<reference evidence="2" key="1">
    <citation type="submission" date="2016-10" db="EMBL/GenBank/DDBJ databases">
        <title>Draft Genome Sequence of Nocardioides luteus Strain BAFB, an Alkane-Degrading Bacterium Isolated from JP-7 Polluted Soil.</title>
        <authorList>
            <person name="Brown L."/>
            <person name="Ruiz O.N."/>
            <person name="Gunasekera T."/>
        </authorList>
    </citation>
    <scope>NUCLEOTIDE SEQUENCE [LARGE SCALE GENOMIC DNA]</scope>
    <source>
        <strain evidence="2">BAFB</strain>
    </source>
</reference>
<dbReference type="EMBL" id="JZDQ02000022">
    <property type="protein sequence ID" value="OIJ25693.1"/>
    <property type="molecule type" value="Genomic_DNA"/>
</dbReference>
<dbReference type="SUPFAM" id="SSF53474">
    <property type="entry name" value="alpha/beta-Hydrolases"/>
    <property type="match status" value="1"/>
</dbReference>
<evidence type="ECO:0000313" key="3">
    <source>
        <dbReference type="Proteomes" id="UP000033772"/>
    </source>
</evidence>
<organism evidence="2 3">
    <name type="scientific">Nocardioides luteus</name>
    <dbReference type="NCBI Taxonomy" id="1844"/>
    <lineage>
        <taxon>Bacteria</taxon>
        <taxon>Bacillati</taxon>
        <taxon>Actinomycetota</taxon>
        <taxon>Actinomycetes</taxon>
        <taxon>Propionibacteriales</taxon>
        <taxon>Nocardioidaceae</taxon>
        <taxon>Nocardioides</taxon>
    </lineage>
</organism>
<evidence type="ECO:0000313" key="2">
    <source>
        <dbReference type="EMBL" id="OIJ25693.1"/>
    </source>
</evidence>
<keyword evidence="2" id="KW-0378">Hydrolase</keyword>
<dbReference type="OrthoDB" id="9801217at2"/>
<name>A0A1J4N297_9ACTN</name>
<dbReference type="STRING" id="1844.UG56_016040"/>
<gene>
    <name evidence="2" type="ORF">UG56_016040</name>
</gene>
<dbReference type="RefSeq" id="WP_045551955.1">
    <property type="nucleotide sequence ID" value="NZ_JZDQ02000022.1"/>
</dbReference>
<dbReference type="Proteomes" id="UP000033772">
    <property type="component" value="Unassembled WGS sequence"/>
</dbReference>
<dbReference type="InterPro" id="IPR022742">
    <property type="entry name" value="Hydrolase_4"/>
</dbReference>
<accession>A0A1J4N297</accession>
<dbReference type="Gene3D" id="3.40.50.1820">
    <property type="entry name" value="alpha/beta hydrolase"/>
    <property type="match status" value="1"/>
</dbReference>
<dbReference type="Pfam" id="PF12146">
    <property type="entry name" value="Hydrolase_4"/>
    <property type="match status" value="1"/>
</dbReference>